<dbReference type="InterPro" id="IPR000795">
    <property type="entry name" value="T_Tr_GTP-bd_dom"/>
</dbReference>
<evidence type="ECO:0000259" key="7">
    <source>
        <dbReference type="PROSITE" id="PS51722"/>
    </source>
</evidence>
<dbReference type="PANTHER" id="PTHR43381:SF5">
    <property type="entry name" value="TR-TYPE G DOMAIN-CONTAINING PROTEIN"/>
    <property type="match status" value="1"/>
</dbReference>
<evidence type="ECO:0000256" key="2">
    <source>
        <dbReference type="ARBA" id="ARBA00022540"/>
    </source>
</evidence>
<dbReference type="SUPFAM" id="SSF52156">
    <property type="entry name" value="Initiation factor IF2/eIF5b, domain 3"/>
    <property type="match status" value="1"/>
</dbReference>
<proteinExistence type="inferred from homology"/>
<keyword evidence="5" id="KW-0342">GTP-binding</keyword>
<dbReference type="Proteomes" id="UP000794436">
    <property type="component" value="Unassembled WGS sequence"/>
</dbReference>
<dbReference type="NCBIfam" id="TIGR00231">
    <property type="entry name" value="small_GTP"/>
    <property type="match status" value="1"/>
</dbReference>
<feature type="region of interest" description="Disordered" evidence="6">
    <location>
        <begin position="460"/>
        <end position="499"/>
    </location>
</feature>
<feature type="domain" description="Tr-type G" evidence="7">
    <location>
        <begin position="172"/>
        <end position="336"/>
    </location>
</feature>
<dbReference type="Gene3D" id="3.40.50.300">
    <property type="entry name" value="P-loop containing nucleotide triphosphate hydrolases"/>
    <property type="match status" value="1"/>
</dbReference>
<dbReference type="PROSITE" id="PS51722">
    <property type="entry name" value="G_TR_2"/>
    <property type="match status" value="1"/>
</dbReference>
<dbReference type="AlphaFoldDB" id="A0A8K1CLQ7"/>
<comment type="caution">
    <text evidence="8">The sequence shown here is derived from an EMBL/GenBank/DDBJ whole genome shotgun (WGS) entry which is preliminary data.</text>
</comment>
<evidence type="ECO:0000256" key="3">
    <source>
        <dbReference type="ARBA" id="ARBA00022741"/>
    </source>
</evidence>
<name>A0A8K1CLQ7_PYTOL</name>
<organism evidence="8 9">
    <name type="scientific">Pythium oligandrum</name>
    <name type="common">Mycoparasitic fungus</name>
    <dbReference type="NCBI Taxonomy" id="41045"/>
    <lineage>
        <taxon>Eukaryota</taxon>
        <taxon>Sar</taxon>
        <taxon>Stramenopiles</taxon>
        <taxon>Oomycota</taxon>
        <taxon>Peronosporomycetes</taxon>
        <taxon>Pythiales</taxon>
        <taxon>Pythiaceae</taxon>
        <taxon>Pythium</taxon>
    </lineage>
</organism>
<dbReference type="InterPro" id="IPR053905">
    <property type="entry name" value="EF-G-like_DII"/>
</dbReference>
<evidence type="ECO:0000313" key="8">
    <source>
        <dbReference type="EMBL" id="TMW65844.1"/>
    </source>
</evidence>
<dbReference type="InterPro" id="IPR023115">
    <property type="entry name" value="TIF_IF2_dom3"/>
</dbReference>
<dbReference type="InterPro" id="IPR009000">
    <property type="entry name" value="Transl_B-barrel_sf"/>
</dbReference>
<dbReference type="InterPro" id="IPR015760">
    <property type="entry name" value="TIF_IF2"/>
</dbReference>
<sequence length="601" mass="66831">MRMSWWLPIARSGGIATQQAWRHGVGACSVPLVETTLVRTLRTSRIARRRAVEQKNLELLVKATAAKRVERPKPIPAVPSYIRVRDLAKMLKRPVEEVLKKVVTRRNRRLHMTLGMDRFEFKNVKQVILPFQLAEQVAAEFDTEISYDDVEPTFMTWPQRTVKQHKPEHVMQRNPVIAVMGHVDHGKTTLMDTLRGSNITKTEAHGITQKINICEAVLAPGLQATFLDTPGHFHFFRMRNNAAQVADLVLLIVAGDEGCLLQTEESIGAIEESRLPTIACINKVDITPKDQVDQVHKDLRSFVALQTCPVVEISAKTGENLDQLKQLIAEAMNSSAAQTKRAAYIGPDVPAQGIVLESIVMKGRGTVLRVLLKSGILKKQDHFVAGMIHGVVRSIRNADSGKELAHAVPGTIVDVMFANKSKTVDAPIEFGFFVLPEPRAKQVIEQRQLALDFAENVLSREETTSDSETEGIPRVQDAEITPVEDEEEDSDEFDENSGEWVAEDAPKSIVVKAEAAGSLASIQDTVDEMQGLNTVRIGIGHITARDIDVAINKDCPIFGFKVKLRHREQKLAKARGVRVVLRSTIHGLIEEIERFNGEEQS</sequence>
<dbReference type="Pfam" id="PF22042">
    <property type="entry name" value="EF-G_D2"/>
    <property type="match status" value="1"/>
</dbReference>
<dbReference type="OrthoDB" id="361630at2759"/>
<dbReference type="InterPro" id="IPR005225">
    <property type="entry name" value="Small_GTP-bd"/>
</dbReference>
<dbReference type="Pfam" id="PF00009">
    <property type="entry name" value="GTP_EFTU"/>
    <property type="match status" value="1"/>
</dbReference>
<dbReference type="SUPFAM" id="SSF50447">
    <property type="entry name" value="Translation proteins"/>
    <property type="match status" value="1"/>
</dbReference>
<dbReference type="Gene3D" id="3.40.50.10050">
    <property type="entry name" value="Translation initiation factor IF- 2, domain 3"/>
    <property type="match status" value="1"/>
</dbReference>
<evidence type="ECO:0000256" key="4">
    <source>
        <dbReference type="ARBA" id="ARBA00022917"/>
    </source>
</evidence>
<evidence type="ECO:0000256" key="1">
    <source>
        <dbReference type="ARBA" id="ARBA00007733"/>
    </source>
</evidence>
<evidence type="ECO:0000256" key="6">
    <source>
        <dbReference type="SAM" id="MobiDB-lite"/>
    </source>
</evidence>
<feature type="compositionally biased region" description="Acidic residues" evidence="6">
    <location>
        <begin position="482"/>
        <end position="497"/>
    </location>
</feature>
<comment type="similarity">
    <text evidence="1">Belongs to the TRAFAC class translation factor GTPase superfamily. Classic translation factor GTPase family. IF-2 subfamily.</text>
</comment>
<dbReference type="Gene3D" id="2.40.30.10">
    <property type="entry name" value="Translation factors"/>
    <property type="match status" value="1"/>
</dbReference>
<keyword evidence="9" id="KW-1185">Reference proteome</keyword>
<keyword evidence="4" id="KW-0648">Protein biosynthesis</keyword>
<evidence type="ECO:0000313" key="9">
    <source>
        <dbReference type="Proteomes" id="UP000794436"/>
    </source>
</evidence>
<dbReference type="PANTHER" id="PTHR43381">
    <property type="entry name" value="TRANSLATION INITIATION FACTOR IF-2-RELATED"/>
    <property type="match status" value="1"/>
</dbReference>
<dbReference type="GO" id="GO:0005737">
    <property type="term" value="C:cytoplasm"/>
    <property type="evidence" value="ECO:0007669"/>
    <property type="project" value="TreeGrafter"/>
</dbReference>
<accession>A0A8K1CLQ7</accession>
<gene>
    <name evidence="8" type="ORF">Poli38472_003609</name>
</gene>
<evidence type="ECO:0000256" key="5">
    <source>
        <dbReference type="ARBA" id="ARBA00023134"/>
    </source>
</evidence>
<dbReference type="SUPFAM" id="SSF52540">
    <property type="entry name" value="P-loop containing nucleoside triphosphate hydrolases"/>
    <property type="match status" value="1"/>
</dbReference>
<dbReference type="GO" id="GO:0003924">
    <property type="term" value="F:GTPase activity"/>
    <property type="evidence" value="ECO:0007669"/>
    <property type="project" value="InterPro"/>
</dbReference>
<dbReference type="EMBL" id="SPLM01000036">
    <property type="protein sequence ID" value="TMW65844.1"/>
    <property type="molecule type" value="Genomic_DNA"/>
</dbReference>
<reference evidence="8" key="1">
    <citation type="submission" date="2019-03" db="EMBL/GenBank/DDBJ databases">
        <title>Long read genome sequence of the mycoparasitic Pythium oligandrum ATCC 38472 isolated from sugarbeet rhizosphere.</title>
        <authorList>
            <person name="Gaulin E."/>
        </authorList>
    </citation>
    <scope>NUCLEOTIDE SEQUENCE</scope>
    <source>
        <strain evidence="8">ATCC 38472_TT</strain>
    </source>
</reference>
<dbReference type="Pfam" id="PF11987">
    <property type="entry name" value="IF-2"/>
    <property type="match status" value="1"/>
</dbReference>
<dbReference type="InterPro" id="IPR036925">
    <property type="entry name" value="TIF_IF2_dom3_sf"/>
</dbReference>
<keyword evidence="2" id="KW-0396">Initiation factor</keyword>
<protein>
    <recommendedName>
        <fullName evidence="7">Tr-type G domain-containing protein</fullName>
    </recommendedName>
</protein>
<keyword evidence="3" id="KW-0547">Nucleotide-binding</keyword>
<dbReference type="GO" id="GO:0005525">
    <property type="term" value="F:GTP binding"/>
    <property type="evidence" value="ECO:0007669"/>
    <property type="project" value="UniProtKB-KW"/>
</dbReference>
<dbReference type="GO" id="GO:0003743">
    <property type="term" value="F:translation initiation factor activity"/>
    <property type="evidence" value="ECO:0007669"/>
    <property type="project" value="UniProtKB-KW"/>
</dbReference>
<dbReference type="InterPro" id="IPR027417">
    <property type="entry name" value="P-loop_NTPase"/>
</dbReference>